<keyword evidence="8 10" id="KW-0067">ATP-binding</keyword>
<dbReference type="InterPro" id="IPR027417">
    <property type="entry name" value="P-loop_NTPase"/>
</dbReference>
<dbReference type="InterPro" id="IPR051268">
    <property type="entry name" value="Type-I_R_enzyme_R_subunit"/>
</dbReference>
<evidence type="ECO:0000256" key="7">
    <source>
        <dbReference type="ARBA" id="ARBA00022801"/>
    </source>
</evidence>
<dbReference type="InterPro" id="IPR004473">
    <property type="entry name" value="Restrct_endonuc_typeI_HsdR"/>
</dbReference>
<dbReference type="EMBL" id="CP024443">
    <property type="protein sequence ID" value="ATR77839.1"/>
    <property type="molecule type" value="Genomic_DNA"/>
</dbReference>
<dbReference type="InterPro" id="IPR055180">
    <property type="entry name" value="HsdR_RecA-like_helicase_dom_2"/>
</dbReference>
<comment type="catalytic activity">
    <reaction evidence="1 10">
        <text>Endonucleolytic cleavage of DNA to give random double-stranded fragments with terminal 5'-phosphates, ATP is simultaneously hydrolyzed.</text>
        <dbReference type="EC" id="3.1.21.3"/>
    </reaction>
</comment>
<evidence type="ECO:0000256" key="5">
    <source>
        <dbReference type="ARBA" id="ARBA00022747"/>
    </source>
</evidence>
<comment type="subunit">
    <text evidence="10">The type I restriction/modification system is composed of three polypeptides R, M and S.</text>
</comment>
<accession>A0A2D2LS35</accession>
<keyword evidence="6" id="KW-0255">Endonuclease</keyword>
<evidence type="ECO:0000313" key="12">
    <source>
        <dbReference type="EMBL" id="ATR77839.1"/>
    </source>
</evidence>
<dbReference type="RefSeq" id="WP_100269229.1">
    <property type="nucleotide sequence ID" value="NZ_CP024443.1"/>
</dbReference>
<dbReference type="GO" id="GO:0009307">
    <property type="term" value="P:DNA restriction-modification system"/>
    <property type="evidence" value="ECO:0007669"/>
    <property type="project" value="UniProtKB-KW"/>
</dbReference>
<dbReference type="InterPro" id="IPR014001">
    <property type="entry name" value="Helicase_ATP-bd"/>
</dbReference>
<proteinExistence type="inferred from homology"/>
<reference evidence="13" key="1">
    <citation type="submission" date="2017-11" db="EMBL/GenBank/DDBJ databases">
        <title>Complete genome sequence of Moraxella osloensis NP7 isolated from human skin.</title>
        <authorList>
            <person name="Lee K."/>
            <person name="Lim J.Y."/>
            <person name="Hwang I."/>
        </authorList>
    </citation>
    <scope>NUCLEOTIDE SEQUENCE [LARGE SCALE GENOMIC DNA]</scope>
    <source>
        <strain evidence="13">NP7</strain>
    </source>
</reference>
<dbReference type="Gene3D" id="3.40.50.300">
    <property type="entry name" value="P-loop containing nucleotide triphosphate hydrolases"/>
    <property type="match status" value="2"/>
</dbReference>
<evidence type="ECO:0000256" key="8">
    <source>
        <dbReference type="ARBA" id="ARBA00022840"/>
    </source>
</evidence>
<dbReference type="Pfam" id="PF18766">
    <property type="entry name" value="SWI2_SNF2"/>
    <property type="match status" value="1"/>
</dbReference>
<dbReference type="PANTHER" id="PTHR30195">
    <property type="entry name" value="TYPE I SITE-SPECIFIC DEOXYRIBONUCLEASE PROTEIN SUBUNIT M AND R"/>
    <property type="match status" value="1"/>
</dbReference>
<evidence type="ECO:0000256" key="4">
    <source>
        <dbReference type="ARBA" id="ARBA00022741"/>
    </source>
</evidence>
<protein>
    <recommendedName>
        <fullName evidence="10">Type I restriction enzyme endonuclease subunit</fullName>
        <shortName evidence="10">R protein</shortName>
        <ecNumber evidence="10">3.1.21.3</ecNumber>
    </recommendedName>
</protein>
<dbReference type="PANTHER" id="PTHR30195:SF15">
    <property type="entry name" value="TYPE I RESTRICTION ENZYME HINDI ENDONUCLEASE SUBUNIT"/>
    <property type="match status" value="1"/>
</dbReference>
<dbReference type="GO" id="GO:0009035">
    <property type="term" value="F:type I site-specific deoxyribonuclease activity"/>
    <property type="evidence" value="ECO:0007669"/>
    <property type="project" value="UniProtKB-EC"/>
</dbReference>
<keyword evidence="5 10" id="KW-0680">Restriction system</keyword>
<dbReference type="GO" id="GO:0003677">
    <property type="term" value="F:DNA binding"/>
    <property type="evidence" value="ECO:0007669"/>
    <property type="project" value="UniProtKB-KW"/>
</dbReference>
<sequence>MPRITHNYISEDQIEKACVKFLVNNFGYQELDCTTANNSDINDGSNRNDLRDVILKDRLFANTKQLNPNVPDDTITHAIDGLMDRRTSQSLLQANQEIYSAIRDGVIVSYKDAQGKQHTNVPLKLIDYQNPHNNEFLAVTQLSIKTTGNAPQCTYRRPDLLVYINGLPIVFFELKNAIIPLKTAFKDNLTAYKTEIPQLFLTNAICVLSNGVQTRLGSMTASWEKFYPWLRVDDEKETFDKNDIAENGNSIQYLLAGLFEPARLLDYIENFVLYQDNKAKIIAQNHQFLGVNHAYQNFLHRKELDGRLGVFWHTQGSGKSFSMVFFIRKVLRKAQGNFSFVVITDREDLDKQIAKNFLATGTATKAEIGQPTSSEQMRQLLGQNIKLVFTLIQKFRYDKGSQYPLLYKPDEREIIVIVDEAHRTQYKDLAENMRLGLAGAHYIAFTGTPLLKKEKTKQWFGEYVSEYTFKQAIEDGATLPLFYEKRVPTVLVQNDDLNDELAEALEDAEINEAQQDKLIAKFSKEIEVVKREDRLDTIAKDIVYHFPRRGYRGKGIVVCIDQFTTVKMYEKVKAQWDKEIRQLQGEVYKIQDIDQKQQLKSLIKYMEGVEMAVVISNPAGEREKFDEQGLSIQPHIDRLSQLDKNGKDIEENFKDPEHPLQLVFVCAMWLTGFDAPTASTLYLDKPMTGHTLMQTIARVNRVSSHYSINDKGEKVNKTNGEIIDYYNVFRNLKMALKDYGQGEDLGQTTGGGDSPVQEKSVLFTLLDSAIAETLEFCKGQNIDLIQIQVSEDRFKDITLFKNYADILLSKDLLRKTFNVHFNTVANLYEACKPEILDPKKYQHSKQMVGILQYLHNFTANQIEVEDLEPIIRTIGNLLDRSVVTNPDDINEPTGTGNSLIESKVIDLSDIDLEKLKDKFKIAEHKNIEINDMRAFIQRKIQQMLKTNQSRVNFADKYKEIVDNYNSGATATEEFFEDLRKFAQDLQEEDKRHLREGLTEDELEIFDLLVKEQLTKDEEKQVKLASKDLIAKLVNASPRVLVNEWWRDPQTKARVKSLIEDVLDSDLPESYDRVAFNRKVSDIFDLVQKLAMNEEKWAKVV</sequence>
<dbReference type="Pfam" id="PF11867">
    <property type="entry name" value="T1RH-like_C"/>
    <property type="match status" value="1"/>
</dbReference>
<evidence type="ECO:0000256" key="6">
    <source>
        <dbReference type="ARBA" id="ARBA00022759"/>
    </source>
</evidence>
<dbReference type="Pfam" id="PF22679">
    <property type="entry name" value="T1R_D3-like"/>
    <property type="match status" value="1"/>
</dbReference>
<dbReference type="InterPro" id="IPR021810">
    <property type="entry name" value="T1RH-like_C"/>
</dbReference>
<evidence type="ECO:0000313" key="13">
    <source>
        <dbReference type="Proteomes" id="UP000229340"/>
    </source>
</evidence>
<dbReference type="CDD" id="cd22332">
    <property type="entry name" value="HsdR_N"/>
    <property type="match status" value="1"/>
</dbReference>
<keyword evidence="4 10" id="KW-0547">Nucleotide-binding</keyword>
<comment type="similarity">
    <text evidence="2 10">Belongs to the HsdR family.</text>
</comment>
<evidence type="ECO:0000256" key="2">
    <source>
        <dbReference type="ARBA" id="ARBA00008598"/>
    </source>
</evidence>
<keyword evidence="3" id="KW-0540">Nuclease</keyword>
<evidence type="ECO:0000256" key="9">
    <source>
        <dbReference type="ARBA" id="ARBA00023125"/>
    </source>
</evidence>
<evidence type="ECO:0000259" key="11">
    <source>
        <dbReference type="PROSITE" id="PS51192"/>
    </source>
</evidence>
<dbReference type="REBASE" id="225491">
    <property type="entry name" value="MosNP7ORF200P"/>
</dbReference>
<dbReference type="Proteomes" id="UP000229340">
    <property type="component" value="Chromosome"/>
</dbReference>
<evidence type="ECO:0000256" key="3">
    <source>
        <dbReference type="ARBA" id="ARBA00022722"/>
    </source>
</evidence>
<gene>
    <name evidence="12" type="ORF">NP7_00180</name>
</gene>
<keyword evidence="7 10" id="KW-0378">Hydrolase</keyword>
<dbReference type="PROSITE" id="PS51192">
    <property type="entry name" value="HELICASE_ATP_BIND_1"/>
    <property type="match status" value="1"/>
</dbReference>
<dbReference type="InterPro" id="IPR040980">
    <property type="entry name" value="SWI2_SNF2"/>
</dbReference>
<dbReference type="Gene3D" id="3.90.1570.50">
    <property type="match status" value="1"/>
</dbReference>
<evidence type="ECO:0000256" key="10">
    <source>
        <dbReference type="RuleBase" id="RU364115"/>
    </source>
</evidence>
<feature type="domain" description="Helicase ATP-binding" evidence="11">
    <location>
        <begin position="300"/>
        <end position="467"/>
    </location>
</feature>
<organism evidence="12 13">
    <name type="scientific">Faucicola osloensis</name>
    <name type="common">Moraxella osloensis</name>
    <dbReference type="NCBI Taxonomy" id="34062"/>
    <lineage>
        <taxon>Bacteria</taxon>
        <taxon>Pseudomonadati</taxon>
        <taxon>Pseudomonadota</taxon>
        <taxon>Gammaproteobacteria</taxon>
        <taxon>Moraxellales</taxon>
        <taxon>Moraxellaceae</taxon>
        <taxon>Faucicola</taxon>
    </lineage>
</organism>
<keyword evidence="9 10" id="KW-0238">DNA-binding</keyword>
<name>A0A2D2LS35_FAUOS</name>
<dbReference type="SMART" id="SM00487">
    <property type="entry name" value="DEXDc"/>
    <property type="match status" value="1"/>
</dbReference>
<dbReference type="NCBIfam" id="TIGR00348">
    <property type="entry name" value="hsdR"/>
    <property type="match status" value="1"/>
</dbReference>
<dbReference type="EC" id="3.1.21.3" evidence="10"/>
<comment type="function">
    <text evidence="10">Subunit R is required for both nuclease and ATPase activities, but not for modification.</text>
</comment>
<dbReference type="AlphaFoldDB" id="A0A2D2LS35"/>
<dbReference type="Pfam" id="PF04313">
    <property type="entry name" value="HSDR_N"/>
    <property type="match status" value="1"/>
</dbReference>
<dbReference type="InterPro" id="IPR007409">
    <property type="entry name" value="Restrct_endonuc_type1_HsdR_N"/>
</dbReference>
<dbReference type="GO" id="GO:0005524">
    <property type="term" value="F:ATP binding"/>
    <property type="evidence" value="ECO:0007669"/>
    <property type="project" value="UniProtKB-KW"/>
</dbReference>
<dbReference type="SUPFAM" id="SSF52540">
    <property type="entry name" value="P-loop containing nucleoside triphosphate hydrolases"/>
    <property type="match status" value="1"/>
</dbReference>
<evidence type="ECO:0000256" key="1">
    <source>
        <dbReference type="ARBA" id="ARBA00000851"/>
    </source>
</evidence>